<dbReference type="PROSITE" id="PS51371">
    <property type="entry name" value="CBS"/>
    <property type="match status" value="2"/>
</dbReference>
<dbReference type="PANTHER" id="PTHR11911:SF111">
    <property type="entry name" value="INOSINE-5'-MONOPHOSPHATE DEHYDROGENASE"/>
    <property type="match status" value="1"/>
</dbReference>
<keyword evidence="8 13" id="KW-0630">Potassium</keyword>
<comment type="caution">
    <text evidence="13">Lacks conserved residue(s) required for the propagation of feature annotation.</text>
</comment>
<evidence type="ECO:0000256" key="7">
    <source>
        <dbReference type="ARBA" id="ARBA00022755"/>
    </source>
</evidence>
<feature type="binding site" description="in other chain" evidence="13 16">
    <location>
        <position position="301"/>
    </location>
    <ligand>
        <name>K(+)</name>
        <dbReference type="ChEBI" id="CHEBI:29103"/>
        <note>ligand shared between two tetrameric partners</note>
    </ligand>
</feature>
<evidence type="ECO:0000256" key="5">
    <source>
        <dbReference type="ARBA" id="ARBA00022737"/>
    </source>
</evidence>
<keyword evidence="6 13" id="KW-0332">GMP biosynthesis</keyword>
<evidence type="ECO:0000256" key="16">
    <source>
        <dbReference type="PIRSR" id="PIRSR000130-4"/>
    </source>
</evidence>
<keyword evidence="10 13" id="KW-0520">NAD</keyword>
<dbReference type="GO" id="GO:0003938">
    <property type="term" value="F:IMP dehydrogenase activity"/>
    <property type="evidence" value="ECO:0007669"/>
    <property type="project" value="UniProtKB-UniRule"/>
</dbReference>
<evidence type="ECO:0000259" key="20">
    <source>
        <dbReference type="PROSITE" id="PS51371"/>
    </source>
</evidence>
<feature type="binding site" evidence="13">
    <location>
        <position position="466"/>
    </location>
    <ligand>
        <name>K(+)</name>
        <dbReference type="ChEBI" id="CHEBI:29103"/>
        <note>ligand shared between two tetrameric partners</note>
    </ligand>
</feature>
<organism evidence="21">
    <name type="scientific">candidate division WOR-3 bacterium</name>
    <dbReference type="NCBI Taxonomy" id="2052148"/>
    <lineage>
        <taxon>Bacteria</taxon>
        <taxon>Bacteria division WOR-3</taxon>
    </lineage>
</organism>
<name>A0A7C3UNF8_UNCW3</name>
<comment type="function">
    <text evidence="13">Catalyzes the conversion of inosine 5'-phosphate (IMP) to xanthosine 5'-phosphate (XMP), the first committed and rate-limiting step in the de novo synthesis of guanine nucleotides, and therefore plays an important role in the regulation of cell growth.</text>
</comment>
<evidence type="ECO:0000256" key="6">
    <source>
        <dbReference type="ARBA" id="ARBA00022749"/>
    </source>
</evidence>
<sequence length="487" mass="53406">MGERIREALTFNDILLVPTRSKVLPKDVSLKTKFSRSISLHIPLVSAAMDTVTEAKMAITLATAGGIGVIHKNLTIKEQAEEVIKVKRAESGMILSPFTLKPNDTIRDCRDLMERYGISGVPIVSEDGKLLGIVTKRDLLFETDGNKKLSMVMTKENLVIAFEGITLEEAKRILKEKKIEKLPIVDRKGYLKGLITAKDIIKKLENPHATVDSLGRLRVAGAIGVGKDCEARAEALVSAGVDALVIDTAHAHSEMVIRTTRTLRKKYKEIDIIVGNVATREACWELARLDVDGIKVGIGPGSICTTRVIAGVGVPQITAIIDAYSVLKRFQIPLCADGGIRYSGDIVKALACGADTVMIGNLFAGTDESPGEEILFEGRRYKIYRAMGSIDAMKKGSKDRYFQEEAKKFVPEGIEGRVPYRGKASEVIYQLIGGVKAGFGYCGAKDIKELRRKARFVKITTEGLKESHPHDIIITKEAPNYEPPEWS</sequence>
<keyword evidence="7 13" id="KW-0658">Purine biosynthesis</keyword>
<dbReference type="AlphaFoldDB" id="A0A7C3UNF8"/>
<feature type="binding site" evidence="13">
    <location>
        <begin position="337"/>
        <end position="339"/>
    </location>
    <ligand>
        <name>IMP</name>
        <dbReference type="ChEBI" id="CHEBI:58053"/>
    </ligand>
</feature>
<comment type="caution">
    <text evidence="21">The sequence shown here is derived from an EMBL/GenBank/DDBJ whole genome shotgun (WGS) entry which is preliminary data.</text>
</comment>
<comment type="similarity">
    <text evidence="2 13 18">Belongs to the IMPDH/GMPR family.</text>
</comment>
<feature type="binding site" evidence="13">
    <location>
        <position position="302"/>
    </location>
    <ligand>
        <name>IMP</name>
        <dbReference type="ChEBI" id="CHEBI:58053"/>
    </ligand>
</feature>
<dbReference type="GO" id="GO:0006183">
    <property type="term" value="P:GTP biosynthetic process"/>
    <property type="evidence" value="ECO:0007669"/>
    <property type="project" value="TreeGrafter"/>
</dbReference>
<protein>
    <recommendedName>
        <fullName evidence="13 19">Inosine-5'-monophosphate dehydrogenase</fullName>
        <shortName evidence="13">IMP dehydrogenase</shortName>
        <shortName evidence="13">IMPD</shortName>
        <shortName evidence="13">IMPDH</shortName>
        <ecNumber evidence="13 19">1.1.1.205</ecNumber>
    </recommendedName>
</protein>
<dbReference type="GO" id="GO:0046872">
    <property type="term" value="F:metal ion binding"/>
    <property type="evidence" value="ECO:0007669"/>
    <property type="project" value="UniProtKB-UniRule"/>
</dbReference>
<gene>
    <name evidence="13 21" type="primary">guaB</name>
    <name evidence="21" type="ORF">ENX07_00155</name>
</gene>
<dbReference type="PANTHER" id="PTHR11911">
    <property type="entry name" value="INOSINE-5-MONOPHOSPHATE DEHYDROGENASE RELATED"/>
    <property type="match status" value="1"/>
</dbReference>
<evidence type="ECO:0000256" key="4">
    <source>
        <dbReference type="ARBA" id="ARBA00022723"/>
    </source>
</evidence>
<dbReference type="InterPro" id="IPR000644">
    <property type="entry name" value="CBS_dom"/>
</dbReference>
<keyword evidence="11 17" id="KW-0129">CBS domain</keyword>
<dbReference type="EC" id="1.1.1.205" evidence="13 19"/>
<dbReference type="UniPathway" id="UPA00601">
    <property type="reaction ID" value="UER00295"/>
</dbReference>
<feature type="binding site" evidence="15">
    <location>
        <begin position="247"/>
        <end position="249"/>
    </location>
    <ligand>
        <name>NAD(+)</name>
        <dbReference type="ChEBI" id="CHEBI:57540"/>
    </ligand>
</feature>
<feature type="binding site" evidence="13">
    <location>
        <begin position="360"/>
        <end position="361"/>
    </location>
    <ligand>
        <name>IMP</name>
        <dbReference type="ChEBI" id="CHEBI:58053"/>
    </ligand>
</feature>
<dbReference type="PROSITE" id="PS00487">
    <property type="entry name" value="IMP_DH_GMP_RED"/>
    <property type="match status" value="1"/>
</dbReference>
<feature type="active site" description="Thioimidate intermediate" evidence="13 14">
    <location>
        <position position="304"/>
    </location>
</feature>
<feature type="active site" description="Proton acceptor" evidence="13 14">
    <location>
        <position position="400"/>
    </location>
</feature>
<comment type="catalytic activity">
    <reaction evidence="12 13 19">
        <text>IMP + NAD(+) + H2O = XMP + NADH + H(+)</text>
        <dbReference type="Rhea" id="RHEA:11708"/>
        <dbReference type="ChEBI" id="CHEBI:15377"/>
        <dbReference type="ChEBI" id="CHEBI:15378"/>
        <dbReference type="ChEBI" id="CHEBI:57464"/>
        <dbReference type="ChEBI" id="CHEBI:57540"/>
        <dbReference type="ChEBI" id="CHEBI:57945"/>
        <dbReference type="ChEBI" id="CHEBI:58053"/>
        <dbReference type="EC" id="1.1.1.205"/>
    </reaction>
</comment>
<evidence type="ECO:0000256" key="18">
    <source>
        <dbReference type="RuleBase" id="RU003927"/>
    </source>
</evidence>
<dbReference type="Gene3D" id="3.20.20.70">
    <property type="entry name" value="Aldolase class I"/>
    <property type="match status" value="1"/>
</dbReference>
<evidence type="ECO:0000313" key="21">
    <source>
        <dbReference type="EMBL" id="HGE98485.1"/>
    </source>
</evidence>
<keyword evidence="4 13" id="KW-0479">Metal-binding</keyword>
<dbReference type="InterPro" id="IPR001093">
    <property type="entry name" value="IMP_DH_GMPRt"/>
</dbReference>
<comment type="subunit">
    <text evidence="3 13">Homotetramer.</text>
</comment>
<dbReference type="CDD" id="cd04601">
    <property type="entry name" value="CBS_pair_IMPDH"/>
    <property type="match status" value="1"/>
</dbReference>
<evidence type="ECO:0000256" key="3">
    <source>
        <dbReference type="ARBA" id="ARBA00011881"/>
    </source>
</evidence>
<dbReference type="CDD" id="cd00381">
    <property type="entry name" value="IMPDH"/>
    <property type="match status" value="1"/>
</dbReference>
<dbReference type="Pfam" id="PF00571">
    <property type="entry name" value="CBS"/>
    <property type="match status" value="2"/>
</dbReference>
<feature type="domain" description="CBS" evidence="20">
    <location>
        <begin position="153"/>
        <end position="210"/>
    </location>
</feature>
<evidence type="ECO:0000256" key="19">
    <source>
        <dbReference type="RuleBase" id="RU003928"/>
    </source>
</evidence>
<feature type="binding site" evidence="13">
    <location>
        <position position="468"/>
    </location>
    <ligand>
        <name>K(+)</name>
        <dbReference type="ChEBI" id="CHEBI:29103"/>
        <note>ligand shared between two tetrameric partners</note>
    </ligand>
</feature>
<dbReference type="SUPFAM" id="SSF54631">
    <property type="entry name" value="CBS-domain pair"/>
    <property type="match status" value="1"/>
</dbReference>
<dbReference type="InterPro" id="IPR015875">
    <property type="entry name" value="IMP_DH/GMP_Rdtase_CS"/>
</dbReference>
<feature type="domain" description="CBS" evidence="20">
    <location>
        <begin position="93"/>
        <end position="149"/>
    </location>
</feature>
<proteinExistence type="inferred from homology"/>
<dbReference type="EMBL" id="DTMQ01000002">
    <property type="protein sequence ID" value="HGE98485.1"/>
    <property type="molecule type" value="Genomic_DNA"/>
</dbReference>
<dbReference type="PIRSF" id="PIRSF000130">
    <property type="entry name" value="IMPDH"/>
    <property type="match status" value="1"/>
</dbReference>
<evidence type="ECO:0000256" key="15">
    <source>
        <dbReference type="PIRSR" id="PIRSR000130-3"/>
    </source>
</evidence>
<keyword evidence="5" id="KW-0677">Repeat</keyword>
<evidence type="ECO:0000256" key="1">
    <source>
        <dbReference type="ARBA" id="ARBA00001958"/>
    </source>
</evidence>
<evidence type="ECO:0000256" key="12">
    <source>
        <dbReference type="ARBA" id="ARBA00048028"/>
    </source>
</evidence>
<comment type="pathway">
    <text evidence="13 19">Purine metabolism; XMP biosynthesis via de novo pathway; XMP from IMP: step 1/1.</text>
</comment>
<evidence type="ECO:0000256" key="9">
    <source>
        <dbReference type="ARBA" id="ARBA00023002"/>
    </source>
</evidence>
<evidence type="ECO:0000256" key="10">
    <source>
        <dbReference type="ARBA" id="ARBA00023027"/>
    </source>
</evidence>
<dbReference type="InterPro" id="IPR046342">
    <property type="entry name" value="CBS_dom_sf"/>
</dbReference>
<accession>A0A7C3UNF8</accession>
<feature type="binding site" evidence="13">
    <location>
        <begin position="384"/>
        <end position="388"/>
    </location>
    <ligand>
        <name>IMP</name>
        <dbReference type="ChEBI" id="CHEBI:58053"/>
    </ligand>
</feature>
<feature type="binding site" evidence="13">
    <location>
        <position position="247"/>
    </location>
    <ligand>
        <name>NAD(+)</name>
        <dbReference type="ChEBI" id="CHEBI:57540"/>
    </ligand>
</feature>
<feature type="binding site" evidence="13">
    <location>
        <position position="412"/>
    </location>
    <ligand>
        <name>IMP</name>
        <dbReference type="ChEBI" id="CHEBI:58053"/>
    </ligand>
</feature>
<comment type="cofactor">
    <cofactor evidence="1 13">
        <name>K(+)</name>
        <dbReference type="ChEBI" id="CHEBI:29103"/>
    </cofactor>
</comment>
<evidence type="ECO:0000256" key="13">
    <source>
        <dbReference type="HAMAP-Rule" id="MF_01964"/>
    </source>
</evidence>
<dbReference type="NCBIfam" id="TIGR01302">
    <property type="entry name" value="IMP_dehydrog"/>
    <property type="match status" value="1"/>
</dbReference>
<feature type="binding site" evidence="13">
    <location>
        <position position="467"/>
    </location>
    <ligand>
        <name>K(+)</name>
        <dbReference type="ChEBI" id="CHEBI:29103"/>
        <note>ligand shared between two tetrameric partners</note>
    </ligand>
</feature>
<dbReference type="GO" id="GO:0006177">
    <property type="term" value="P:GMP biosynthetic process"/>
    <property type="evidence" value="ECO:0007669"/>
    <property type="project" value="UniProtKB-UniRule"/>
</dbReference>
<feature type="binding site" description="in other chain" evidence="13 16">
    <location>
        <position position="299"/>
    </location>
    <ligand>
        <name>K(+)</name>
        <dbReference type="ChEBI" id="CHEBI:29103"/>
        <note>ligand shared between two tetrameric partners</note>
    </ligand>
</feature>
<dbReference type="FunFam" id="3.20.20.70:FF:000003">
    <property type="entry name" value="GMP reductase"/>
    <property type="match status" value="1"/>
</dbReference>
<reference evidence="21" key="1">
    <citation type="journal article" date="2020" name="mSystems">
        <title>Genome- and Community-Level Interaction Insights into Carbon Utilization and Element Cycling Functions of Hydrothermarchaeota in Hydrothermal Sediment.</title>
        <authorList>
            <person name="Zhou Z."/>
            <person name="Liu Y."/>
            <person name="Xu W."/>
            <person name="Pan J."/>
            <person name="Luo Z.H."/>
            <person name="Li M."/>
        </authorList>
    </citation>
    <scope>NUCLEOTIDE SEQUENCE [LARGE SCALE GENOMIC DNA]</scope>
    <source>
        <strain evidence="21">SpSt-906</strain>
    </source>
</reference>
<dbReference type="SMART" id="SM01240">
    <property type="entry name" value="IMPDH"/>
    <property type="match status" value="1"/>
</dbReference>
<dbReference type="SUPFAM" id="SSF51412">
    <property type="entry name" value="Inosine monophosphate dehydrogenase (IMPDH)"/>
    <property type="match status" value="1"/>
</dbReference>
<keyword evidence="9 13" id="KW-0560">Oxidoreductase</keyword>
<feature type="binding site" evidence="13 15">
    <location>
        <begin position="297"/>
        <end position="299"/>
    </location>
    <ligand>
        <name>NAD(+)</name>
        <dbReference type="ChEBI" id="CHEBI:57540"/>
    </ligand>
</feature>
<evidence type="ECO:0000256" key="11">
    <source>
        <dbReference type="ARBA" id="ARBA00023122"/>
    </source>
</evidence>
<dbReference type="SMART" id="SM00116">
    <property type="entry name" value="CBS"/>
    <property type="match status" value="2"/>
</dbReference>
<dbReference type="Pfam" id="PF00478">
    <property type="entry name" value="IMPDH"/>
    <property type="match status" value="1"/>
</dbReference>
<dbReference type="GO" id="GO:0000166">
    <property type="term" value="F:nucleotide binding"/>
    <property type="evidence" value="ECO:0007669"/>
    <property type="project" value="UniProtKB-UniRule"/>
</dbReference>
<evidence type="ECO:0000256" key="2">
    <source>
        <dbReference type="ARBA" id="ARBA00005502"/>
    </source>
</evidence>
<feature type="binding site" description="in other chain" evidence="13 16">
    <location>
        <position position="304"/>
    </location>
    <ligand>
        <name>K(+)</name>
        <dbReference type="ChEBI" id="CHEBI:29103"/>
        <note>ligand shared between two tetrameric partners</note>
    </ligand>
</feature>
<dbReference type="HAMAP" id="MF_01964">
    <property type="entry name" value="IMPDH"/>
    <property type="match status" value="1"/>
</dbReference>
<evidence type="ECO:0000256" key="14">
    <source>
        <dbReference type="PIRSR" id="PIRSR000130-1"/>
    </source>
</evidence>
<comment type="activity regulation">
    <text evidence="13">Mycophenolic acid (MPA) is a non-competitive inhibitor that prevents formation of the closed enzyme conformation by binding to the same site as the amobile flap. In contrast, mizoribine monophosphate (MZP) is a competitive inhibitor that induces the closed conformation. MPA is a potent inhibitor of mammalian IMPDHs but a poor inhibitor of the bacterial enzymes. MZP is a more potent inhibitor of bacterial IMPDH.</text>
</comment>
<evidence type="ECO:0000256" key="17">
    <source>
        <dbReference type="PROSITE-ProRule" id="PRU00703"/>
    </source>
</evidence>
<dbReference type="InterPro" id="IPR005990">
    <property type="entry name" value="IMP_DH"/>
</dbReference>
<dbReference type="InterPro" id="IPR013785">
    <property type="entry name" value="Aldolase_TIM"/>
</dbReference>
<evidence type="ECO:0000256" key="8">
    <source>
        <dbReference type="ARBA" id="ARBA00022958"/>
    </source>
</evidence>